<dbReference type="GO" id="GO:0008233">
    <property type="term" value="F:peptidase activity"/>
    <property type="evidence" value="ECO:0007669"/>
    <property type="project" value="UniProtKB-KW"/>
</dbReference>
<dbReference type="SUPFAM" id="SSF50630">
    <property type="entry name" value="Acid proteases"/>
    <property type="match status" value="2"/>
</dbReference>
<evidence type="ECO:0000313" key="2">
    <source>
        <dbReference type="Proteomes" id="UP001597374"/>
    </source>
</evidence>
<evidence type="ECO:0000313" key="1">
    <source>
        <dbReference type="EMBL" id="MFD2248430.1"/>
    </source>
</evidence>
<dbReference type="CDD" id="cd05483">
    <property type="entry name" value="retropepsin_like_bacteria"/>
    <property type="match status" value="1"/>
</dbReference>
<dbReference type="PROSITE" id="PS00141">
    <property type="entry name" value="ASP_PROTEASE"/>
    <property type="match status" value="1"/>
</dbReference>
<comment type="caution">
    <text evidence="1">The sequence shown here is derived from an EMBL/GenBank/DDBJ whole genome shotgun (WGS) entry which is preliminary data.</text>
</comment>
<dbReference type="Gene3D" id="2.40.70.10">
    <property type="entry name" value="Acid Proteases"/>
    <property type="match status" value="2"/>
</dbReference>
<accession>A0ABW5D282</accession>
<dbReference type="EMBL" id="JBHUIM010000003">
    <property type="protein sequence ID" value="MFD2248430.1"/>
    <property type="molecule type" value="Genomic_DNA"/>
</dbReference>
<dbReference type="GO" id="GO:0006508">
    <property type="term" value="P:proteolysis"/>
    <property type="evidence" value="ECO:0007669"/>
    <property type="project" value="UniProtKB-KW"/>
</dbReference>
<dbReference type="Pfam" id="PF13650">
    <property type="entry name" value="Asp_protease_2"/>
    <property type="match status" value="2"/>
</dbReference>
<keyword evidence="1" id="KW-0645">Protease</keyword>
<dbReference type="InterPro" id="IPR034122">
    <property type="entry name" value="Retropepsin-like_bacterial"/>
</dbReference>
<dbReference type="Proteomes" id="UP001597374">
    <property type="component" value="Unassembled WGS sequence"/>
</dbReference>
<proteinExistence type="predicted"/>
<dbReference type="InterPro" id="IPR021109">
    <property type="entry name" value="Peptidase_aspartic_dom_sf"/>
</dbReference>
<sequence>MKIAIAMILVAISLLTVLTIGLVPEPETEPKNAVLPEKIQMPFELKGGLIFVKVAVNGKPADFILDTGAPYLVLSKRLSAKATDTLEGKGISGTMQVQRVVVPSLEFGSIRLSDAPAISMDMAHLEKLTKRPIDGLIGYSTLKDYELLLDYQKKTLSLFKTGASSYHTTIQPVEEMRFELQAHIPVVEATIGKQTLYFGLDTGAEANLLDVASTARISASDYKKGKANHITGASQGQVAVQDAYMKATHVNGHTYPDMHFVFSDISHLNQGYGLRIDGLLGYPFLSARKISVNYPKQKIYFWN</sequence>
<dbReference type="RefSeq" id="WP_250431553.1">
    <property type="nucleotide sequence ID" value="NZ_JALPRR010000004.1"/>
</dbReference>
<reference evidence="2" key="1">
    <citation type="journal article" date="2019" name="Int. J. Syst. Evol. Microbiol.">
        <title>The Global Catalogue of Microorganisms (GCM) 10K type strain sequencing project: providing services to taxonomists for standard genome sequencing and annotation.</title>
        <authorList>
            <consortium name="The Broad Institute Genomics Platform"/>
            <consortium name="The Broad Institute Genome Sequencing Center for Infectious Disease"/>
            <person name="Wu L."/>
            <person name="Ma J."/>
        </authorList>
    </citation>
    <scope>NUCLEOTIDE SEQUENCE [LARGE SCALE GENOMIC DNA]</scope>
    <source>
        <strain evidence="2">CGMCC 4.1782</strain>
    </source>
</reference>
<keyword evidence="1" id="KW-0378">Hydrolase</keyword>
<protein>
    <submittedName>
        <fullName evidence="1">Aspartyl protease family protein</fullName>
    </submittedName>
</protein>
<dbReference type="InterPro" id="IPR001969">
    <property type="entry name" value="Aspartic_peptidase_AS"/>
</dbReference>
<keyword evidence="2" id="KW-1185">Reference proteome</keyword>
<name>A0ABW5D282_9BACT</name>
<organism evidence="1 2">
    <name type="scientific">Pontibacter ruber</name>
    <dbReference type="NCBI Taxonomy" id="1343895"/>
    <lineage>
        <taxon>Bacteria</taxon>
        <taxon>Pseudomonadati</taxon>
        <taxon>Bacteroidota</taxon>
        <taxon>Cytophagia</taxon>
        <taxon>Cytophagales</taxon>
        <taxon>Hymenobacteraceae</taxon>
        <taxon>Pontibacter</taxon>
    </lineage>
</organism>
<gene>
    <name evidence="1" type="ORF">ACFSKP_19340</name>
</gene>